<dbReference type="EMBL" id="JAUCMV010000001">
    <property type="protein sequence ID" value="KAK0423766.1"/>
    <property type="molecule type" value="Genomic_DNA"/>
</dbReference>
<dbReference type="GO" id="GO:0007004">
    <property type="term" value="P:telomere maintenance via telomerase"/>
    <property type="evidence" value="ECO:0007669"/>
    <property type="project" value="TreeGrafter"/>
</dbReference>
<evidence type="ECO:0000256" key="5">
    <source>
        <dbReference type="ARBA" id="ARBA00022454"/>
    </source>
</evidence>
<feature type="coiled-coil region" evidence="10">
    <location>
        <begin position="609"/>
        <end position="677"/>
    </location>
</feature>
<accession>A0AA39M6U4</accession>
<dbReference type="PANTHER" id="PTHR18867:SF12">
    <property type="entry name" value="DNA REPAIR PROTEIN RAD50"/>
    <property type="match status" value="1"/>
</dbReference>
<keyword evidence="5" id="KW-0158">Chromosome</keyword>
<feature type="coiled-coil region" evidence="10">
    <location>
        <begin position="242"/>
        <end position="418"/>
    </location>
</feature>
<keyword evidence="10" id="KW-0175">Coiled coil</keyword>
<evidence type="ECO:0000256" key="9">
    <source>
        <dbReference type="ARBA" id="ARBA00049360"/>
    </source>
</evidence>
<dbReference type="PANTHER" id="PTHR18867">
    <property type="entry name" value="RAD50"/>
    <property type="match status" value="1"/>
</dbReference>
<evidence type="ECO:0000256" key="10">
    <source>
        <dbReference type="SAM" id="Coils"/>
    </source>
</evidence>
<sequence length="1102" mass="127397">MAELVSLKMTGIRSIGDEPHVIKFLNPLTIIQGLNGTGKTTTIEALNYITTGSQPSGGMKAFIHSNTIANKKRVDGSIMLTFRDSKGQEVTATKRMYATTSARSKKGEPTTRSDEFTLSYKDALGETHSISSKVVDFNREMINRLGVPKAILDYVLFCHQEESNWPLSEPKALKLRFDAIFEVTKYTRALQNIKKMIKEYEDKIKLADSKLPYMLENRSERIRALKEAQNCKERIDVLATGMEEKRSRQQEIRAEMRSLQKHLHAKIDSEKGDYDDLKRNDEQIIERAQKKVNDLRTKKSNIQGTCTALERQIQQIDMEVRRKQKEMADINNSTQKLSSLENEIADCEERLAEIGDVAVLEDSIAGQKRQRSLLHDKLKQLRTEESELQKSAECASNLERCIREKAQLEEKLRELSNKHRADYTTLFGDVPNHSFRAKVTTVSTECDASMRSAELEMKKIEREFVQDSQRLQQLKGDLARKQRELSSHMEKITRVIAEPSQVQQRIEQTRKVVDKARSKLGQIDGCDFLYEQWENDVTECQACPLCERSYRTASEAQQLASKIRERRSDLPKEKGQLAAEVKKKEQDMFELNKVAPFVEIATAIETVDIPELEKKIAALDIKSKDSEKRRSSAESKLSELKNRERVIKRITADASLMDSHREAIENLEEDCALIREALGSQFEDQRSISHVKAEIANSQKEYDSYHTQIEKNQAVIERRNSIMTKINALRDQKNKLGEKVLTSGAIKNTIEARKKEAVGYSEEIDEHGEQLRSLEEQLYRAEEELNELESSYRERHSKQGAHYAELTWFLNDIMSMLDRTKKYGEPRGNMESYDWDGESLEDMKRKHKQLSDEAMRIDNESYMTDGELTEKRKKMEELKRRIREKFQNVEKEFRELLIEKCVWKRTVQDLKSYFRVVDESIISFHQSKMEQINYILEDLWRRVYKGTDIQTIKIKSNPVDSAEDKRKSYDYCVMMTVDSVEVEMRDRCSAGQKVLASILIRIALADVFAGRCSILALDEPTTNLDIDKVEAMGEMLISLIKNRVVHDSQQATYGFQLIVITHDMRLVENLYRDCKPECVYGLSKDAFGVSHMKRYTHFELTH</sequence>
<dbReference type="GO" id="GO:0006302">
    <property type="term" value="P:double-strand break repair"/>
    <property type="evidence" value="ECO:0007669"/>
    <property type="project" value="InterPro"/>
</dbReference>
<comment type="cofactor">
    <cofactor evidence="1">
        <name>Zn(2+)</name>
        <dbReference type="ChEBI" id="CHEBI:29105"/>
    </cofactor>
</comment>
<dbReference type="Proteomes" id="UP001175271">
    <property type="component" value="Unassembled WGS sequence"/>
</dbReference>
<dbReference type="GO" id="GO:0030870">
    <property type="term" value="C:Mre11 complex"/>
    <property type="evidence" value="ECO:0007669"/>
    <property type="project" value="TreeGrafter"/>
</dbReference>
<name>A0AA39M6U4_9BILA</name>
<organism evidence="12 13">
    <name type="scientific">Steinernema hermaphroditum</name>
    <dbReference type="NCBI Taxonomy" id="289476"/>
    <lineage>
        <taxon>Eukaryota</taxon>
        <taxon>Metazoa</taxon>
        <taxon>Ecdysozoa</taxon>
        <taxon>Nematoda</taxon>
        <taxon>Chromadorea</taxon>
        <taxon>Rhabditida</taxon>
        <taxon>Tylenchina</taxon>
        <taxon>Panagrolaimomorpha</taxon>
        <taxon>Strongyloidoidea</taxon>
        <taxon>Steinernematidae</taxon>
        <taxon>Steinernema</taxon>
    </lineage>
</organism>
<feature type="coiled-coil region" evidence="10">
    <location>
        <begin position="450"/>
        <end position="491"/>
    </location>
</feature>
<dbReference type="GO" id="GO:0051880">
    <property type="term" value="F:G-quadruplex DNA binding"/>
    <property type="evidence" value="ECO:0007669"/>
    <property type="project" value="TreeGrafter"/>
</dbReference>
<feature type="coiled-coil region" evidence="10">
    <location>
        <begin position="183"/>
        <end position="210"/>
    </location>
</feature>
<dbReference type="GO" id="GO:0000794">
    <property type="term" value="C:condensed nuclear chromosome"/>
    <property type="evidence" value="ECO:0007669"/>
    <property type="project" value="TreeGrafter"/>
</dbReference>
<dbReference type="GO" id="GO:0070192">
    <property type="term" value="P:chromosome organization involved in meiotic cell cycle"/>
    <property type="evidence" value="ECO:0007669"/>
    <property type="project" value="TreeGrafter"/>
</dbReference>
<feature type="coiled-coil region" evidence="10">
    <location>
        <begin position="840"/>
        <end position="899"/>
    </location>
</feature>
<dbReference type="GO" id="GO:0000722">
    <property type="term" value="P:telomere maintenance via recombination"/>
    <property type="evidence" value="ECO:0007669"/>
    <property type="project" value="TreeGrafter"/>
</dbReference>
<evidence type="ECO:0000256" key="4">
    <source>
        <dbReference type="ARBA" id="ARBA00009439"/>
    </source>
</evidence>
<evidence type="ECO:0000313" key="13">
    <source>
        <dbReference type="Proteomes" id="UP001175271"/>
    </source>
</evidence>
<dbReference type="InterPro" id="IPR027417">
    <property type="entry name" value="P-loop_NTPase"/>
</dbReference>
<evidence type="ECO:0000259" key="11">
    <source>
        <dbReference type="Pfam" id="PF13476"/>
    </source>
</evidence>
<dbReference type="InterPro" id="IPR038729">
    <property type="entry name" value="Rad50/SbcC_AAA"/>
</dbReference>
<comment type="catalytic activity">
    <reaction evidence="9">
        <text>ATP + H2O = ADP + phosphate + H(+)</text>
        <dbReference type="Rhea" id="RHEA:13065"/>
        <dbReference type="ChEBI" id="CHEBI:15377"/>
        <dbReference type="ChEBI" id="CHEBI:15378"/>
        <dbReference type="ChEBI" id="CHEBI:30616"/>
        <dbReference type="ChEBI" id="CHEBI:43474"/>
        <dbReference type="ChEBI" id="CHEBI:456216"/>
    </reaction>
</comment>
<feature type="domain" description="Rad50/SbcC-type AAA" evidence="11">
    <location>
        <begin position="6"/>
        <end position="227"/>
    </location>
</feature>
<evidence type="ECO:0000256" key="2">
    <source>
        <dbReference type="ARBA" id="ARBA00004123"/>
    </source>
</evidence>
<dbReference type="GO" id="GO:0016887">
    <property type="term" value="F:ATP hydrolysis activity"/>
    <property type="evidence" value="ECO:0007669"/>
    <property type="project" value="InterPro"/>
</dbReference>
<comment type="caution">
    <text evidence="12">The sequence shown here is derived from an EMBL/GenBank/DDBJ whole genome shotgun (WGS) entry which is preliminary data.</text>
</comment>
<reference evidence="12" key="1">
    <citation type="submission" date="2023-06" db="EMBL/GenBank/DDBJ databases">
        <title>Genomic analysis of the entomopathogenic nematode Steinernema hermaphroditum.</title>
        <authorList>
            <person name="Schwarz E.M."/>
            <person name="Heppert J.K."/>
            <person name="Baniya A."/>
            <person name="Schwartz H.T."/>
            <person name="Tan C.-H."/>
            <person name="Antoshechkin I."/>
            <person name="Sternberg P.W."/>
            <person name="Goodrich-Blair H."/>
            <person name="Dillman A.R."/>
        </authorList>
    </citation>
    <scope>NUCLEOTIDE SEQUENCE</scope>
    <source>
        <strain evidence="12">PS9179</strain>
        <tissue evidence="12">Whole animal</tissue>
    </source>
</reference>
<gene>
    <name evidence="12" type="ORF">QR680_008318</name>
</gene>
<keyword evidence="8" id="KW-0539">Nucleus</keyword>
<protein>
    <recommendedName>
        <fullName evidence="11">Rad50/SbcC-type AAA domain-containing protein</fullName>
    </recommendedName>
</protein>
<evidence type="ECO:0000256" key="8">
    <source>
        <dbReference type="ARBA" id="ARBA00023242"/>
    </source>
</evidence>
<evidence type="ECO:0000256" key="3">
    <source>
        <dbReference type="ARBA" id="ARBA00004286"/>
    </source>
</evidence>
<dbReference type="SUPFAM" id="SSF52540">
    <property type="entry name" value="P-loop containing nucleoside triphosphate hydrolases"/>
    <property type="match status" value="1"/>
</dbReference>
<evidence type="ECO:0000256" key="6">
    <source>
        <dbReference type="ARBA" id="ARBA00022723"/>
    </source>
</evidence>
<dbReference type="Pfam" id="PF13476">
    <property type="entry name" value="AAA_23"/>
    <property type="match status" value="1"/>
</dbReference>
<proteinExistence type="inferred from homology"/>
<evidence type="ECO:0000256" key="1">
    <source>
        <dbReference type="ARBA" id="ARBA00001947"/>
    </source>
</evidence>
<evidence type="ECO:0000313" key="12">
    <source>
        <dbReference type="EMBL" id="KAK0423766.1"/>
    </source>
</evidence>
<dbReference type="Gene3D" id="3.40.50.300">
    <property type="entry name" value="P-loop containing nucleotide triphosphate hydrolases"/>
    <property type="match status" value="2"/>
</dbReference>
<keyword evidence="6" id="KW-0479">Metal-binding</keyword>
<comment type="similarity">
    <text evidence="4">Belongs to the SMC family. RAD50 subfamily.</text>
</comment>
<comment type="subcellular location">
    <subcellularLocation>
        <location evidence="3">Chromosome</location>
    </subcellularLocation>
    <subcellularLocation>
        <location evidence="2">Nucleus</location>
    </subcellularLocation>
</comment>
<feature type="coiled-coil region" evidence="10">
    <location>
        <begin position="757"/>
        <end position="791"/>
    </location>
</feature>
<dbReference type="AlphaFoldDB" id="A0AA39M6U4"/>
<dbReference type="GO" id="GO:0046872">
    <property type="term" value="F:metal ion binding"/>
    <property type="evidence" value="ECO:0007669"/>
    <property type="project" value="UniProtKB-KW"/>
</dbReference>
<dbReference type="GO" id="GO:0003691">
    <property type="term" value="F:double-stranded telomeric DNA binding"/>
    <property type="evidence" value="ECO:0007669"/>
    <property type="project" value="TreeGrafter"/>
</dbReference>
<keyword evidence="7" id="KW-0862">Zinc</keyword>
<evidence type="ECO:0000256" key="7">
    <source>
        <dbReference type="ARBA" id="ARBA00022833"/>
    </source>
</evidence>
<keyword evidence="13" id="KW-1185">Reference proteome</keyword>
<dbReference type="GO" id="GO:0043047">
    <property type="term" value="F:single-stranded telomeric DNA binding"/>
    <property type="evidence" value="ECO:0007669"/>
    <property type="project" value="TreeGrafter"/>
</dbReference>